<dbReference type="Gene3D" id="3.40.50.300">
    <property type="entry name" value="P-loop containing nucleotide triphosphate hydrolases"/>
    <property type="match status" value="1"/>
</dbReference>
<evidence type="ECO:0008006" key="3">
    <source>
        <dbReference type="Google" id="ProtNLM"/>
    </source>
</evidence>
<comment type="caution">
    <text evidence="1">The sequence shown here is derived from an EMBL/GenBank/DDBJ whole genome shotgun (WGS) entry which is preliminary data.</text>
</comment>
<proteinExistence type="predicted"/>
<protein>
    <recommendedName>
        <fullName evidence="3">SF3 helicase domain-containing protein</fullName>
    </recommendedName>
</protein>
<dbReference type="Proteomes" id="UP001159427">
    <property type="component" value="Unassembled WGS sequence"/>
</dbReference>
<dbReference type="EMBL" id="CALNXI010000054">
    <property type="protein sequence ID" value="CAH3017070.1"/>
    <property type="molecule type" value="Genomic_DNA"/>
</dbReference>
<dbReference type="InterPro" id="IPR027417">
    <property type="entry name" value="P-loop_NTPase"/>
</dbReference>
<gene>
    <name evidence="1" type="ORF">PEVE_00035130</name>
</gene>
<reference evidence="1 2" key="1">
    <citation type="submission" date="2022-05" db="EMBL/GenBank/DDBJ databases">
        <authorList>
            <consortium name="Genoscope - CEA"/>
            <person name="William W."/>
        </authorList>
    </citation>
    <scope>NUCLEOTIDE SEQUENCE [LARGE SCALE GENOMIC DNA]</scope>
</reference>
<organism evidence="1 2">
    <name type="scientific">Porites evermanni</name>
    <dbReference type="NCBI Taxonomy" id="104178"/>
    <lineage>
        <taxon>Eukaryota</taxon>
        <taxon>Metazoa</taxon>
        <taxon>Cnidaria</taxon>
        <taxon>Anthozoa</taxon>
        <taxon>Hexacorallia</taxon>
        <taxon>Scleractinia</taxon>
        <taxon>Fungiina</taxon>
        <taxon>Poritidae</taxon>
        <taxon>Porites</taxon>
    </lineage>
</organism>
<sequence>MQRTRQPCRQLNSEGIKSTALCYLTPVISVRCSIISAKCVCKVKDKALPKAWTTVCGKRDVCDRAISGIHNVAFFFSAIASQEKKKGSINENTDEESSSEDEIPSSFSQQWLEGNLTNVNKSLCPAIAYWVALTTVNGTPASPISVHKALLNSGLEVTATLVQFQEGKESPATAELYKVLKDHKNPFMQDLVSSSFKHCYQDEARKVIGDDGLCTQELDECGTENVVRVTLVNPKFHTSLLSAVEQDWRRFDVNLFKPKLRSCCCRVRRWSLSADKLAILVNDIAIAMGKLGYASYRGKVYRKNDQARYTYSYKCEPRAFVNTLATNEFFKSRLLRKMKRVIDLLSNPFCELFSPLIINYDLIEVKDGRCWSISPRDFVEDAIEEQQVGKISPRAFCSFDSARDPDPKYFREVLENSLSPQEVAKFCDDFLKLLLYNKKQHKDKVPCLVGDANSGKTSLFMPILGLIHHGNVATMTKQKAFNKSMITPFTEVIFIDEATERTLDIDDWKILTQGGYAAHDVKYQSARSFINRCPMLITSQRKLEFGPADQPAMERRLRTYTFRSLPRPKKKASNWMRTHPMDCVLWAVQKAEEAENEDESNRKTIATRGHRKRNRPLPKVCCAKKRRQRLGQCHCRCFWPKRYQRSTRQTRKIQRTRATAIQFRLHPHRQIVWRIYEISLRRHSRVACAIDSSRRC</sequence>
<evidence type="ECO:0000313" key="2">
    <source>
        <dbReference type="Proteomes" id="UP001159427"/>
    </source>
</evidence>
<accession>A0ABN8LNR6</accession>
<name>A0ABN8LNR6_9CNID</name>
<evidence type="ECO:0000313" key="1">
    <source>
        <dbReference type="EMBL" id="CAH3017070.1"/>
    </source>
</evidence>
<keyword evidence="2" id="KW-1185">Reference proteome</keyword>
<dbReference type="SUPFAM" id="SSF52540">
    <property type="entry name" value="P-loop containing nucleoside triphosphate hydrolases"/>
    <property type="match status" value="1"/>
</dbReference>